<comment type="cofactor">
    <cofactor evidence="1">
        <name>Mg(2+)</name>
        <dbReference type="ChEBI" id="CHEBI:18420"/>
    </cofactor>
</comment>
<dbReference type="SFLD" id="SFLDG01017">
    <property type="entry name" value="Polyprenyl_Transferase_Like"/>
    <property type="match status" value="1"/>
</dbReference>
<keyword evidence="4" id="KW-0479">Metal-binding</keyword>
<evidence type="ECO:0000256" key="4">
    <source>
        <dbReference type="ARBA" id="ARBA00022723"/>
    </source>
</evidence>
<keyword evidence="5" id="KW-0460">Magnesium</keyword>
<dbReference type="Proteomes" id="UP001501638">
    <property type="component" value="Unassembled WGS sequence"/>
</dbReference>
<dbReference type="SUPFAM" id="SSF48576">
    <property type="entry name" value="Terpenoid synthases"/>
    <property type="match status" value="1"/>
</dbReference>
<evidence type="ECO:0000256" key="6">
    <source>
        <dbReference type="RuleBase" id="RU004466"/>
    </source>
</evidence>
<evidence type="ECO:0000256" key="1">
    <source>
        <dbReference type="ARBA" id="ARBA00001946"/>
    </source>
</evidence>
<evidence type="ECO:0000256" key="2">
    <source>
        <dbReference type="ARBA" id="ARBA00006706"/>
    </source>
</evidence>
<accession>A0ABP5X9Y7</accession>
<proteinExistence type="inferred from homology"/>
<name>A0ABP5X9Y7_9ACTN</name>
<sequence length="407" mass="44240">MRHPMATIEPGAPRRAHDPPPGPDRSAPGEGSREGDHGDQEIRPRVEEVLRRYVAERCEEAEGVDDVFRAELAAAVSTFALRGGKRMRASFLWWGWRAAGGAPHDEDAATALRIAAALELLQTCALIHDDVMDDSALRRGHPALHVDFAHRHRRDGMLGNPERYGTSVATLAGDLALAWADDLFAEALPDGPARRRAQGPWRAMRTEMVAGQFLDLHTQATGRPSAATALRVAYLKSALYTVERPLHLGAVLKGADDELVGALRFAGHNAGLAFQLRDDLLGVFGDPRRTGKPAGDDVRQGKTTYLVALALARAEALGDEEARAVLRESLGDPTLTPERLARFRDVLTRLGVRAAVEERIERLGEIAVRRLYRVCDDPVVARRLTAMVRAAAGTDGEAFPAPGTEAR</sequence>
<dbReference type="Pfam" id="PF00348">
    <property type="entry name" value="polyprenyl_synt"/>
    <property type="match status" value="1"/>
</dbReference>
<evidence type="ECO:0000313" key="8">
    <source>
        <dbReference type="EMBL" id="GAA2446670.1"/>
    </source>
</evidence>
<dbReference type="InterPro" id="IPR000092">
    <property type="entry name" value="Polyprenyl_synt"/>
</dbReference>
<keyword evidence="9" id="KW-1185">Reference proteome</keyword>
<evidence type="ECO:0000256" key="5">
    <source>
        <dbReference type="ARBA" id="ARBA00022842"/>
    </source>
</evidence>
<evidence type="ECO:0000256" key="7">
    <source>
        <dbReference type="SAM" id="MobiDB-lite"/>
    </source>
</evidence>
<feature type="region of interest" description="Disordered" evidence="7">
    <location>
        <begin position="1"/>
        <end position="44"/>
    </location>
</feature>
<dbReference type="PANTHER" id="PTHR12001:SF85">
    <property type="entry name" value="SHORT CHAIN ISOPRENYL DIPHOSPHATE SYNTHASE"/>
    <property type="match status" value="1"/>
</dbReference>
<dbReference type="PROSITE" id="PS00723">
    <property type="entry name" value="POLYPRENYL_SYNTHASE_1"/>
    <property type="match status" value="1"/>
</dbReference>
<evidence type="ECO:0000256" key="3">
    <source>
        <dbReference type="ARBA" id="ARBA00022679"/>
    </source>
</evidence>
<gene>
    <name evidence="8" type="ORF">GCM10010405_32610</name>
</gene>
<evidence type="ECO:0000313" key="9">
    <source>
        <dbReference type="Proteomes" id="UP001501638"/>
    </source>
</evidence>
<dbReference type="CDD" id="cd00685">
    <property type="entry name" value="Trans_IPPS_HT"/>
    <property type="match status" value="1"/>
</dbReference>
<reference evidence="9" key="1">
    <citation type="journal article" date="2019" name="Int. J. Syst. Evol. Microbiol.">
        <title>The Global Catalogue of Microorganisms (GCM) 10K type strain sequencing project: providing services to taxonomists for standard genome sequencing and annotation.</title>
        <authorList>
            <consortium name="The Broad Institute Genomics Platform"/>
            <consortium name="The Broad Institute Genome Sequencing Center for Infectious Disease"/>
            <person name="Wu L."/>
            <person name="Ma J."/>
        </authorList>
    </citation>
    <scope>NUCLEOTIDE SEQUENCE [LARGE SCALE GENOMIC DNA]</scope>
    <source>
        <strain evidence="9">JCM 6305</strain>
    </source>
</reference>
<comment type="caution">
    <text evidence="8">The sequence shown here is derived from an EMBL/GenBank/DDBJ whole genome shotgun (WGS) entry which is preliminary data.</text>
</comment>
<dbReference type="InterPro" id="IPR008949">
    <property type="entry name" value="Isoprenoid_synthase_dom_sf"/>
</dbReference>
<dbReference type="EMBL" id="BAAASZ010000023">
    <property type="protein sequence ID" value="GAA2446670.1"/>
    <property type="molecule type" value="Genomic_DNA"/>
</dbReference>
<dbReference type="Gene3D" id="1.10.600.10">
    <property type="entry name" value="Farnesyl Diphosphate Synthase"/>
    <property type="match status" value="1"/>
</dbReference>
<organism evidence="8 9">
    <name type="scientific">Streptomyces macrosporus</name>
    <dbReference type="NCBI Taxonomy" id="44032"/>
    <lineage>
        <taxon>Bacteria</taxon>
        <taxon>Bacillati</taxon>
        <taxon>Actinomycetota</taxon>
        <taxon>Actinomycetes</taxon>
        <taxon>Kitasatosporales</taxon>
        <taxon>Streptomycetaceae</taxon>
        <taxon>Streptomyces</taxon>
    </lineage>
</organism>
<keyword evidence="3 6" id="KW-0808">Transferase</keyword>
<dbReference type="InterPro" id="IPR033749">
    <property type="entry name" value="Polyprenyl_synt_CS"/>
</dbReference>
<dbReference type="SFLD" id="SFLDS00005">
    <property type="entry name" value="Isoprenoid_Synthase_Type_I"/>
    <property type="match status" value="1"/>
</dbReference>
<dbReference type="PANTHER" id="PTHR12001">
    <property type="entry name" value="GERANYLGERANYL PYROPHOSPHATE SYNTHASE"/>
    <property type="match status" value="1"/>
</dbReference>
<protein>
    <submittedName>
        <fullName evidence="8">Polyprenyl synthetase family protein</fullName>
    </submittedName>
</protein>
<comment type="similarity">
    <text evidence="2 6">Belongs to the FPP/GGPP synthase family.</text>
</comment>
<feature type="compositionally biased region" description="Basic and acidic residues" evidence="7">
    <location>
        <begin position="31"/>
        <end position="44"/>
    </location>
</feature>
<dbReference type="RefSeq" id="WP_344323444.1">
    <property type="nucleotide sequence ID" value="NZ_BAAASZ010000023.1"/>
</dbReference>